<reference evidence="2" key="1">
    <citation type="submission" date="2024-05" db="EMBL/GenBank/DDBJ databases">
        <authorList>
            <person name="Kim S."/>
            <person name="Heo J."/>
            <person name="Choi H."/>
            <person name="Choi Y."/>
            <person name="Kwon S.-W."/>
            <person name="Kim Y."/>
        </authorList>
    </citation>
    <scope>NUCLEOTIDE SEQUENCE</scope>
    <source>
        <strain evidence="2">KACC 23698</strain>
    </source>
</reference>
<accession>A0AAU7JCQ8</accession>
<evidence type="ECO:0000256" key="1">
    <source>
        <dbReference type="SAM" id="MobiDB-lite"/>
    </source>
</evidence>
<dbReference type="InterPro" id="IPR036883">
    <property type="entry name" value="PDCD5-like_sf"/>
</dbReference>
<evidence type="ECO:0000313" key="2">
    <source>
        <dbReference type="EMBL" id="XBO37990.1"/>
    </source>
</evidence>
<evidence type="ECO:0008006" key="3">
    <source>
        <dbReference type="Google" id="ProtNLM"/>
    </source>
</evidence>
<protein>
    <recommendedName>
        <fullName evidence="3">Tetratricopeptide repeat protein</fullName>
    </recommendedName>
</protein>
<proteinExistence type="predicted"/>
<feature type="region of interest" description="Disordered" evidence="1">
    <location>
        <begin position="108"/>
        <end position="127"/>
    </location>
</feature>
<dbReference type="GO" id="GO:0003677">
    <property type="term" value="F:DNA binding"/>
    <property type="evidence" value="ECO:0007669"/>
    <property type="project" value="InterPro"/>
</dbReference>
<name>A0AAU7JCQ8_9HYPH</name>
<dbReference type="EMBL" id="CP157484">
    <property type="protein sequence ID" value="XBO37990.1"/>
    <property type="molecule type" value="Genomic_DNA"/>
</dbReference>
<dbReference type="SUPFAM" id="SSF46950">
    <property type="entry name" value="Double-stranded DNA-binding domain"/>
    <property type="match status" value="1"/>
</dbReference>
<gene>
    <name evidence="2" type="ORF">ABEG18_20055</name>
</gene>
<organism evidence="2">
    <name type="scientific">Alsobacter sp. KACC 23698</name>
    <dbReference type="NCBI Taxonomy" id="3149229"/>
    <lineage>
        <taxon>Bacteria</taxon>
        <taxon>Pseudomonadati</taxon>
        <taxon>Pseudomonadota</taxon>
        <taxon>Alphaproteobacteria</taxon>
        <taxon>Hyphomicrobiales</taxon>
        <taxon>Alsobacteraceae</taxon>
        <taxon>Alsobacter</taxon>
    </lineage>
</organism>
<dbReference type="RefSeq" id="WP_406854816.1">
    <property type="nucleotide sequence ID" value="NZ_CP157484.1"/>
</dbReference>
<dbReference type="AlphaFoldDB" id="A0AAU7JCQ8"/>
<sequence>MPFSHAELATGRPGDAAAIGSRPFAELAAEYVTALSRGTLPPDSALARTVEARDRSGRFRTLALAIRDYEQGRATDAVARLRTLRFARPELAKKVEVHIEVLASLGSPHHGAALGQASATRRTGHGR</sequence>